<dbReference type="RefSeq" id="WP_004970472.1">
    <property type="nucleotide sequence ID" value="NZ_BMCI01000002.1"/>
</dbReference>
<evidence type="ECO:0000313" key="2">
    <source>
        <dbReference type="Proteomes" id="UP000646833"/>
    </source>
</evidence>
<evidence type="ECO:0008006" key="3">
    <source>
        <dbReference type="Google" id="ProtNLM"/>
    </source>
</evidence>
<reference evidence="1" key="1">
    <citation type="journal article" date="2014" name="Int. J. Syst. Evol. Microbiol.">
        <title>Complete genome sequence of Corynebacterium casei LMG S-19264T (=DSM 44701T), isolated from a smear-ripened cheese.</title>
        <authorList>
            <consortium name="US DOE Joint Genome Institute (JGI-PGF)"/>
            <person name="Walter F."/>
            <person name="Albersmeier A."/>
            <person name="Kalinowski J."/>
            <person name="Ruckert C."/>
        </authorList>
    </citation>
    <scope>NUCLEOTIDE SEQUENCE</scope>
    <source>
        <strain evidence="1">CCM 7217</strain>
    </source>
</reference>
<proteinExistence type="predicted"/>
<organism evidence="1 2">
    <name type="scientific">Haloferax sulfurifontis</name>
    <dbReference type="NCBI Taxonomy" id="255616"/>
    <lineage>
        <taxon>Archaea</taxon>
        <taxon>Methanobacteriati</taxon>
        <taxon>Methanobacteriota</taxon>
        <taxon>Stenosarchaea group</taxon>
        <taxon>Halobacteria</taxon>
        <taxon>Halobacteriales</taxon>
        <taxon>Haloferacaceae</taxon>
        <taxon>Haloferax</taxon>
    </lineage>
</organism>
<protein>
    <recommendedName>
        <fullName evidence="3">Zinc ribbon domain-containing protein</fullName>
    </recommendedName>
</protein>
<accession>A0A830DYV5</accession>
<dbReference type="AlphaFoldDB" id="A0A830DYV5"/>
<dbReference type="Proteomes" id="UP000646833">
    <property type="component" value="Unassembled WGS sequence"/>
</dbReference>
<dbReference type="Pfam" id="PF24441">
    <property type="entry name" value="DUF7560"/>
    <property type="match status" value="1"/>
</dbReference>
<reference evidence="1" key="2">
    <citation type="submission" date="2020-09" db="EMBL/GenBank/DDBJ databases">
        <authorList>
            <person name="Sun Q."/>
            <person name="Sedlacek I."/>
        </authorList>
    </citation>
    <scope>NUCLEOTIDE SEQUENCE</scope>
    <source>
        <strain evidence="1">CCM 7217</strain>
    </source>
</reference>
<gene>
    <name evidence="1" type="ORF">GCM10007209_14690</name>
</gene>
<dbReference type="InterPro" id="IPR055982">
    <property type="entry name" value="DUF7560"/>
</dbReference>
<sequence length="54" mass="5484">MSATPTPADDYEFTCPQCGEGFAVNGGMRAAVLERGCPICGSPASTDAFDPCPA</sequence>
<name>A0A830DYV5_9EURY</name>
<comment type="caution">
    <text evidence="1">The sequence shown here is derived from an EMBL/GenBank/DDBJ whole genome shotgun (WGS) entry which is preliminary data.</text>
</comment>
<evidence type="ECO:0000313" key="1">
    <source>
        <dbReference type="EMBL" id="GGC54008.1"/>
    </source>
</evidence>
<dbReference type="EMBL" id="BMCI01000002">
    <property type="protein sequence ID" value="GGC54008.1"/>
    <property type="molecule type" value="Genomic_DNA"/>
</dbReference>